<dbReference type="Proteomes" id="UP000321155">
    <property type="component" value="Unassembled WGS sequence"/>
</dbReference>
<dbReference type="EMBL" id="BJZR01000155">
    <property type="protein sequence ID" value="GEO93681.1"/>
    <property type="molecule type" value="Genomic_DNA"/>
</dbReference>
<dbReference type="Gene3D" id="3.10.20.30">
    <property type="match status" value="1"/>
</dbReference>
<dbReference type="KEGG" id="kfv:AS188_01960"/>
<name>A0A0U3GFA4_9MICC</name>
<protein>
    <submittedName>
        <fullName evidence="1">Thiamine biosynthesis protein ThiS</fullName>
    </submittedName>
</protein>
<sequence length="79" mass="7998">MTVLRLNGRPHETEGEPTVADLVAEAVGRPLGPDGAPLDGGRLGVAVALDAAVVPRSRWATTTVGEGRSVEIVTAVQGG</sequence>
<dbReference type="NCBIfam" id="TIGR01683">
    <property type="entry name" value="thiS"/>
    <property type="match status" value="1"/>
</dbReference>
<dbReference type="SUPFAM" id="SSF54285">
    <property type="entry name" value="MoaD/ThiS"/>
    <property type="match status" value="1"/>
</dbReference>
<evidence type="ECO:0000313" key="4">
    <source>
        <dbReference type="Proteomes" id="UP000321155"/>
    </source>
</evidence>
<evidence type="ECO:0000313" key="2">
    <source>
        <dbReference type="EMBL" id="GEO93681.1"/>
    </source>
</evidence>
<accession>A0A0U3GFA4</accession>
<dbReference type="InterPro" id="IPR016155">
    <property type="entry name" value="Mopterin_synth/thiamin_S_b"/>
</dbReference>
<gene>
    <name evidence="1" type="ORF">AS188_01960</name>
    <name evidence="2" type="ORF">KFL01_29870</name>
</gene>
<dbReference type="InterPro" id="IPR012675">
    <property type="entry name" value="Beta-grasp_dom_sf"/>
</dbReference>
<dbReference type="InterPro" id="IPR010035">
    <property type="entry name" value="Thi_S"/>
</dbReference>
<reference evidence="1 3" key="1">
    <citation type="submission" date="2015-11" db="EMBL/GenBank/DDBJ databases">
        <title>Complete Genome Sequence of Kocuria flava strain HO-9041.</title>
        <authorList>
            <person name="Zhou M."/>
            <person name="Dai J."/>
        </authorList>
    </citation>
    <scope>NUCLEOTIDE SEQUENCE [LARGE SCALE GENOMIC DNA]</scope>
    <source>
        <strain evidence="1 3">HO-9041</strain>
    </source>
</reference>
<dbReference type="PANTHER" id="PTHR34472:SF1">
    <property type="entry name" value="SULFUR CARRIER PROTEIN THIS"/>
    <property type="match status" value="1"/>
</dbReference>
<dbReference type="PANTHER" id="PTHR34472">
    <property type="entry name" value="SULFUR CARRIER PROTEIN THIS"/>
    <property type="match status" value="1"/>
</dbReference>
<organism evidence="1 3">
    <name type="scientific">Kocuria flava</name>
    <dbReference type="NCBI Taxonomy" id="446860"/>
    <lineage>
        <taxon>Bacteria</taxon>
        <taxon>Bacillati</taxon>
        <taxon>Actinomycetota</taxon>
        <taxon>Actinomycetes</taxon>
        <taxon>Micrococcales</taxon>
        <taxon>Micrococcaceae</taxon>
        <taxon>Kocuria</taxon>
    </lineage>
</organism>
<dbReference type="Proteomes" id="UP000057181">
    <property type="component" value="Chromosome"/>
</dbReference>
<dbReference type="RefSeq" id="WP_058857432.1">
    <property type="nucleotide sequence ID" value="NZ_BJZR01000155.1"/>
</dbReference>
<dbReference type="InterPro" id="IPR003749">
    <property type="entry name" value="ThiS/MoaD-like"/>
</dbReference>
<evidence type="ECO:0000313" key="1">
    <source>
        <dbReference type="EMBL" id="ALU38718.1"/>
    </source>
</evidence>
<dbReference type="Pfam" id="PF02597">
    <property type="entry name" value="ThiS"/>
    <property type="match status" value="1"/>
</dbReference>
<dbReference type="EMBL" id="CP013254">
    <property type="protein sequence ID" value="ALU38718.1"/>
    <property type="molecule type" value="Genomic_DNA"/>
</dbReference>
<proteinExistence type="predicted"/>
<evidence type="ECO:0000313" key="3">
    <source>
        <dbReference type="Proteomes" id="UP000057181"/>
    </source>
</evidence>
<keyword evidence="4" id="KW-1185">Reference proteome</keyword>
<dbReference type="STRING" id="446860.AS188_01960"/>
<reference evidence="2 4" key="2">
    <citation type="submission" date="2019-07" db="EMBL/GenBank/DDBJ databases">
        <title>Whole genome shotgun sequence of Kocuria flava NBRC 107626.</title>
        <authorList>
            <person name="Hosoyama A."/>
            <person name="Uohara A."/>
            <person name="Ohji S."/>
            <person name="Ichikawa N."/>
        </authorList>
    </citation>
    <scope>NUCLEOTIDE SEQUENCE [LARGE SCALE GENOMIC DNA]</scope>
    <source>
        <strain evidence="2 4">NBRC 107626</strain>
    </source>
</reference>
<dbReference type="AlphaFoldDB" id="A0A0U3GFA4"/>